<sequence>MGLCENDVNHPVFGNIKQALETLVQQRYLQKDKVNGPEGNTMFYELAERALDGPVREKIKEYISQTGDFEVFGLLKRLVNNSSVKNVLMDNVIFCTTVMLLEVNGFRYQMHWPDESVVPEKIRMTTTL</sequence>
<organism evidence="1 2">
    <name type="scientific">Pistacia atlantica</name>
    <dbReference type="NCBI Taxonomy" id="434234"/>
    <lineage>
        <taxon>Eukaryota</taxon>
        <taxon>Viridiplantae</taxon>
        <taxon>Streptophyta</taxon>
        <taxon>Embryophyta</taxon>
        <taxon>Tracheophyta</taxon>
        <taxon>Spermatophyta</taxon>
        <taxon>Magnoliopsida</taxon>
        <taxon>eudicotyledons</taxon>
        <taxon>Gunneridae</taxon>
        <taxon>Pentapetalae</taxon>
        <taxon>rosids</taxon>
        <taxon>malvids</taxon>
        <taxon>Sapindales</taxon>
        <taxon>Anacardiaceae</taxon>
        <taxon>Pistacia</taxon>
    </lineage>
</organism>
<keyword evidence="2" id="KW-1185">Reference proteome</keyword>
<protein>
    <submittedName>
        <fullName evidence="1">Uncharacterized protein</fullName>
    </submittedName>
</protein>
<proteinExistence type="predicted"/>
<evidence type="ECO:0000313" key="2">
    <source>
        <dbReference type="Proteomes" id="UP001164250"/>
    </source>
</evidence>
<gene>
    <name evidence="1" type="ORF">Patl1_08536</name>
</gene>
<name>A0ACC1AKH2_9ROSI</name>
<comment type="caution">
    <text evidence="1">The sequence shown here is derived from an EMBL/GenBank/DDBJ whole genome shotgun (WGS) entry which is preliminary data.</text>
</comment>
<accession>A0ACC1AKH2</accession>
<dbReference type="EMBL" id="CM047906">
    <property type="protein sequence ID" value="KAJ0087201.1"/>
    <property type="molecule type" value="Genomic_DNA"/>
</dbReference>
<reference evidence="2" key="1">
    <citation type="journal article" date="2023" name="G3 (Bethesda)">
        <title>Genome assembly and association tests identify interacting loci associated with vigor, precocity, and sex in interspecific pistachio rootstocks.</title>
        <authorList>
            <person name="Palmer W."/>
            <person name="Jacygrad E."/>
            <person name="Sagayaradj S."/>
            <person name="Cavanaugh K."/>
            <person name="Han R."/>
            <person name="Bertier L."/>
            <person name="Beede B."/>
            <person name="Kafkas S."/>
            <person name="Golino D."/>
            <person name="Preece J."/>
            <person name="Michelmore R."/>
        </authorList>
    </citation>
    <scope>NUCLEOTIDE SEQUENCE [LARGE SCALE GENOMIC DNA]</scope>
</reference>
<evidence type="ECO:0000313" key="1">
    <source>
        <dbReference type="EMBL" id="KAJ0087201.1"/>
    </source>
</evidence>
<dbReference type="Proteomes" id="UP001164250">
    <property type="component" value="Chromosome 10"/>
</dbReference>